<organism evidence="4 5">
    <name type="scientific">Rotaria magnacalcarata</name>
    <dbReference type="NCBI Taxonomy" id="392030"/>
    <lineage>
        <taxon>Eukaryota</taxon>
        <taxon>Metazoa</taxon>
        <taxon>Spiralia</taxon>
        <taxon>Gnathifera</taxon>
        <taxon>Rotifera</taxon>
        <taxon>Eurotatoria</taxon>
        <taxon>Bdelloidea</taxon>
        <taxon>Philodinida</taxon>
        <taxon>Philodinidae</taxon>
        <taxon>Rotaria</taxon>
    </lineage>
</organism>
<comment type="caution">
    <text evidence="4">The sequence shown here is derived from an EMBL/GenBank/DDBJ whole genome shotgun (WGS) entry which is preliminary data.</text>
</comment>
<dbReference type="InterPro" id="IPR032675">
    <property type="entry name" value="LRR_dom_sf"/>
</dbReference>
<protein>
    <submittedName>
        <fullName evidence="4">Uncharacterized protein</fullName>
    </submittedName>
</protein>
<sequence>QGAKYLADALTKSKTLIRLDLGNNQIGNEGALYLAKALENHRTLTSLSLESNCIEDQGAQYLAHASETNTVLTRLDLRQNRIGNEGVNCFVNALKKNTNLKNLYLDENEMTDGKAVSAIVNLLNCRYNCYSLDFYGMGDNLIELLSSVLQRNTTIKHITLITNKIGDRGAQVLASLISSRMLISLDLRSNHIGDQGADYLADALMNNTTLTTLKLRGNEIGPSGTKYLIDAQKNRTTPIQLEINGKHIEEILFQIFKHFSMKILESSQLFTSISVSLSLNVIIDNVSTNIEN</sequence>
<evidence type="ECO:0000313" key="5">
    <source>
        <dbReference type="Proteomes" id="UP000676336"/>
    </source>
</evidence>
<dbReference type="AlphaFoldDB" id="A0A8S3GCC5"/>
<evidence type="ECO:0000256" key="2">
    <source>
        <dbReference type="ARBA" id="ARBA00022614"/>
    </source>
</evidence>
<name>A0A8S3GCC5_9BILA</name>
<dbReference type="Gene3D" id="3.80.10.10">
    <property type="entry name" value="Ribonuclease Inhibitor"/>
    <property type="match status" value="3"/>
</dbReference>
<keyword evidence="3" id="KW-0677">Repeat</keyword>
<dbReference type="GO" id="GO:0006913">
    <property type="term" value="P:nucleocytoplasmic transport"/>
    <property type="evidence" value="ECO:0007669"/>
    <property type="project" value="TreeGrafter"/>
</dbReference>
<keyword evidence="2" id="KW-0433">Leucine-rich repeat</keyword>
<dbReference type="SUPFAM" id="SSF52047">
    <property type="entry name" value="RNI-like"/>
    <property type="match status" value="1"/>
</dbReference>
<dbReference type="InterPro" id="IPR027038">
    <property type="entry name" value="RanGap"/>
</dbReference>
<accession>A0A8S3GCC5</accession>
<dbReference type="Pfam" id="PF13516">
    <property type="entry name" value="LRR_6"/>
    <property type="match status" value="6"/>
</dbReference>
<gene>
    <name evidence="4" type="ORF">SMN809_LOCUS64408</name>
</gene>
<dbReference type="GO" id="GO:0031267">
    <property type="term" value="F:small GTPase binding"/>
    <property type="evidence" value="ECO:0007669"/>
    <property type="project" value="TreeGrafter"/>
</dbReference>
<evidence type="ECO:0000256" key="3">
    <source>
        <dbReference type="ARBA" id="ARBA00022737"/>
    </source>
</evidence>
<dbReference type="SMART" id="SM00368">
    <property type="entry name" value="LRR_RI"/>
    <property type="match status" value="6"/>
</dbReference>
<keyword evidence="1" id="KW-0343">GTPase activation</keyword>
<dbReference type="GO" id="GO:0048471">
    <property type="term" value="C:perinuclear region of cytoplasm"/>
    <property type="evidence" value="ECO:0007669"/>
    <property type="project" value="TreeGrafter"/>
</dbReference>
<reference evidence="4" key="1">
    <citation type="submission" date="2021-02" db="EMBL/GenBank/DDBJ databases">
        <authorList>
            <person name="Nowell W R."/>
        </authorList>
    </citation>
    <scope>NUCLEOTIDE SEQUENCE</scope>
</reference>
<dbReference type="EMBL" id="CAJOBI010290830">
    <property type="protein sequence ID" value="CAF5158904.1"/>
    <property type="molecule type" value="Genomic_DNA"/>
</dbReference>
<dbReference type="Proteomes" id="UP000676336">
    <property type="component" value="Unassembled WGS sequence"/>
</dbReference>
<dbReference type="GO" id="GO:0005829">
    <property type="term" value="C:cytosol"/>
    <property type="evidence" value="ECO:0007669"/>
    <property type="project" value="TreeGrafter"/>
</dbReference>
<dbReference type="GO" id="GO:0005634">
    <property type="term" value="C:nucleus"/>
    <property type="evidence" value="ECO:0007669"/>
    <property type="project" value="TreeGrafter"/>
</dbReference>
<dbReference type="GO" id="GO:0005096">
    <property type="term" value="F:GTPase activator activity"/>
    <property type="evidence" value="ECO:0007669"/>
    <property type="project" value="UniProtKB-KW"/>
</dbReference>
<evidence type="ECO:0000313" key="4">
    <source>
        <dbReference type="EMBL" id="CAF5158904.1"/>
    </source>
</evidence>
<dbReference type="InterPro" id="IPR001611">
    <property type="entry name" value="Leu-rich_rpt"/>
</dbReference>
<proteinExistence type="predicted"/>
<feature type="non-terminal residue" evidence="4">
    <location>
        <position position="1"/>
    </location>
</feature>
<dbReference type="PANTHER" id="PTHR24113:SF12">
    <property type="entry name" value="RAN GTPASE-ACTIVATING PROTEIN 1"/>
    <property type="match status" value="1"/>
</dbReference>
<evidence type="ECO:0000256" key="1">
    <source>
        <dbReference type="ARBA" id="ARBA00022468"/>
    </source>
</evidence>
<dbReference type="PANTHER" id="PTHR24113">
    <property type="entry name" value="RAN GTPASE-ACTIVATING PROTEIN 1"/>
    <property type="match status" value="1"/>
</dbReference>